<gene>
    <name evidence="3" type="ORF">GPECTOR_18g98</name>
</gene>
<organism evidence="3 4">
    <name type="scientific">Gonium pectorale</name>
    <name type="common">Green alga</name>
    <dbReference type="NCBI Taxonomy" id="33097"/>
    <lineage>
        <taxon>Eukaryota</taxon>
        <taxon>Viridiplantae</taxon>
        <taxon>Chlorophyta</taxon>
        <taxon>core chlorophytes</taxon>
        <taxon>Chlorophyceae</taxon>
        <taxon>CS clade</taxon>
        <taxon>Chlamydomonadales</taxon>
        <taxon>Volvocaceae</taxon>
        <taxon>Gonium</taxon>
    </lineage>
</organism>
<feature type="transmembrane region" description="Helical" evidence="2">
    <location>
        <begin position="106"/>
        <end position="135"/>
    </location>
</feature>
<reference evidence="4" key="1">
    <citation type="journal article" date="2016" name="Nat. Commun.">
        <title>The Gonium pectorale genome demonstrates co-option of cell cycle regulation during the evolution of multicellularity.</title>
        <authorList>
            <person name="Hanschen E.R."/>
            <person name="Marriage T.N."/>
            <person name="Ferris P.J."/>
            <person name="Hamaji T."/>
            <person name="Toyoda A."/>
            <person name="Fujiyama A."/>
            <person name="Neme R."/>
            <person name="Noguchi H."/>
            <person name="Minakuchi Y."/>
            <person name="Suzuki M."/>
            <person name="Kawai-Toyooka H."/>
            <person name="Smith D.R."/>
            <person name="Sparks H."/>
            <person name="Anderson J."/>
            <person name="Bakaric R."/>
            <person name="Luria V."/>
            <person name="Karger A."/>
            <person name="Kirschner M.W."/>
            <person name="Durand P.M."/>
            <person name="Michod R.E."/>
            <person name="Nozaki H."/>
            <person name="Olson B.J."/>
        </authorList>
    </citation>
    <scope>NUCLEOTIDE SEQUENCE [LARGE SCALE GENOMIC DNA]</scope>
    <source>
        <strain evidence="4">NIES-2863</strain>
    </source>
</reference>
<dbReference type="Proteomes" id="UP000075714">
    <property type="component" value="Unassembled WGS sequence"/>
</dbReference>
<feature type="compositionally biased region" description="Low complexity" evidence="1">
    <location>
        <begin position="348"/>
        <end position="365"/>
    </location>
</feature>
<evidence type="ECO:0000313" key="3">
    <source>
        <dbReference type="EMBL" id="KXZ50124.1"/>
    </source>
</evidence>
<accession>A0A150GK24</accession>
<evidence type="ECO:0000256" key="1">
    <source>
        <dbReference type="SAM" id="MobiDB-lite"/>
    </source>
</evidence>
<comment type="caution">
    <text evidence="3">The sequence shown here is derived from an EMBL/GenBank/DDBJ whole genome shotgun (WGS) entry which is preliminary data.</text>
</comment>
<feature type="compositionally biased region" description="Low complexity" evidence="1">
    <location>
        <begin position="388"/>
        <end position="400"/>
    </location>
</feature>
<feature type="region of interest" description="Disordered" evidence="1">
    <location>
        <begin position="332"/>
        <end position="400"/>
    </location>
</feature>
<dbReference type="AlphaFoldDB" id="A0A150GK24"/>
<keyword evidence="2" id="KW-1133">Transmembrane helix</keyword>
<keyword evidence="2" id="KW-0472">Membrane</keyword>
<evidence type="ECO:0000256" key="2">
    <source>
        <dbReference type="SAM" id="Phobius"/>
    </source>
</evidence>
<name>A0A150GK24_GONPE</name>
<proteinExistence type="predicted"/>
<sequence length="427" mass="41675">MQGVAGRLLGGARDGVSADRASAGHAPCGSACGRSRSGRDSFIDGGGPSSSNAADAGAVTANTTGVRGAALCATLPLVLLALAPPLILGAYSAARGITLAPGVCEAAAAVVPTTVMLLVLGAAIAVAGIAVAVGFRAVSAGPSVLQVLGARASPFRRVCWPRPVPSAAETCLPSPSSDDAAGIAPRPLPTSAAKAAAAAATEPPLSPFLWPLSLELARIANTDAAPSPGPSPAGPVSMSAAAPPSAAASSDAAAARRRWAAPLDFCFPPAVVAEAATSASVPYPQAQMPLDGCGSTTLVPPLPSPRSPASVLFSAAASQSLSPSTCLSYRLDDMVSTGPTSPSPSPPASRAAAGPAASPLSMPSATGRADAEPPPSMGDTAGSLRLRGGSAASPHAGGHSVLYRSPVRRCTISLNVNTQQESACLSG</sequence>
<keyword evidence="4" id="KW-1185">Reference proteome</keyword>
<keyword evidence="2" id="KW-0812">Transmembrane</keyword>
<feature type="compositionally biased region" description="Low complexity" evidence="1">
    <location>
        <begin position="234"/>
        <end position="243"/>
    </location>
</feature>
<protein>
    <submittedName>
        <fullName evidence="3">Uncharacterized protein</fullName>
    </submittedName>
</protein>
<feature type="region of interest" description="Disordered" evidence="1">
    <location>
        <begin position="223"/>
        <end position="243"/>
    </location>
</feature>
<evidence type="ECO:0000313" key="4">
    <source>
        <dbReference type="Proteomes" id="UP000075714"/>
    </source>
</evidence>
<feature type="transmembrane region" description="Helical" evidence="2">
    <location>
        <begin position="68"/>
        <end position="94"/>
    </location>
</feature>
<dbReference type="EMBL" id="LSYV01000019">
    <property type="protein sequence ID" value="KXZ50124.1"/>
    <property type="molecule type" value="Genomic_DNA"/>
</dbReference>